<organism evidence="2 3">
    <name type="scientific">Botryotinia narcissicola</name>
    <dbReference type="NCBI Taxonomy" id="278944"/>
    <lineage>
        <taxon>Eukaryota</taxon>
        <taxon>Fungi</taxon>
        <taxon>Dikarya</taxon>
        <taxon>Ascomycota</taxon>
        <taxon>Pezizomycotina</taxon>
        <taxon>Leotiomycetes</taxon>
        <taxon>Helotiales</taxon>
        <taxon>Sclerotiniaceae</taxon>
        <taxon>Botryotinia</taxon>
    </lineage>
</organism>
<reference evidence="2 3" key="1">
    <citation type="submission" date="2017-12" db="EMBL/GenBank/DDBJ databases">
        <title>Comparative genomics of Botrytis spp.</title>
        <authorList>
            <person name="Valero-Jimenez C.A."/>
            <person name="Tapia P."/>
            <person name="Veloso J."/>
            <person name="Silva-Moreno E."/>
            <person name="Staats M."/>
            <person name="Valdes J.H."/>
            <person name="Van Kan J.A.L."/>
        </authorList>
    </citation>
    <scope>NUCLEOTIDE SEQUENCE [LARGE SCALE GENOMIC DNA]</scope>
    <source>
        <strain evidence="2 3">MUCL2120</strain>
    </source>
</reference>
<dbReference type="OrthoDB" id="3520695at2759"/>
<evidence type="ECO:0000313" key="2">
    <source>
        <dbReference type="EMBL" id="TGO47964.1"/>
    </source>
</evidence>
<evidence type="ECO:0000256" key="1">
    <source>
        <dbReference type="SAM" id="MobiDB-lite"/>
    </source>
</evidence>
<protein>
    <submittedName>
        <fullName evidence="2">Uncharacterized protein</fullName>
    </submittedName>
</protein>
<comment type="caution">
    <text evidence="2">The sequence shown here is derived from an EMBL/GenBank/DDBJ whole genome shotgun (WGS) entry which is preliminary data.</text>
</comment>
<feature type="region of interest" description="Disordered" evidence="1">
    <location>
        <begin position="1"/>
        <end position="37"/>
    </location>
</feature>
<feature type="region of interest" description="Disordered" evidence="1">
    <location>
        <begin position="57"/>
        <end position="91"/>
    </location>
</feature>
<dbReference type="AlphaFoldDB" id="A0A4Z1HGB6"/>
<keyword evidence="3" id="KW-1185">Reference proteome</keyword>
<dbReference type="EMBL" id="PQXJ01000499">
    <property type="protein sequence ID" value="TGO47964.1"/>
    <property type="molecule type" value="Genomic_DNA"/>
</dbReference>
<gene>
    <name evidence="2" type="ORF">BOTNAR_0499g00070</name>
</gene>
<evidence type="ECO:0000313" key="3">
    <source>
        <dbReference type="Proteomes" id="UP000297452"/>
    </source>
</evidence>
<name>A0A4Z1HGB6_9HELO</name>
<accession>A0A4Z1HGB6</accession>
<dbReference type="Proteomes" id="UP000297452">
    <property type="component" value="Unassembled WGS sequence"/>
</dbReference>
<sequence length="241" mass="27512">MSNKQIDSPAIVGDSAMEGENNHGRTPQSSIAVVGESRDDNQIVNFDLVTTYDEIDLPAENAVDEREEGPESFRTENRMPGSQNEDEQEKANNGVPVPLAHAQASEYCVLCRARLFPFYFVNEPNRRRYQEWLSENPAEQWQLKTRAVMYLLFDNPEGAVMTKAFTFDYLTVEASLIGHPESKRIVLHPRPDLDDYVDTFAYCFHDWCYSVLSWKTKQSSPKFLFELGRNLNISTVLGETS</sequence>
<proteinExistence type="predicted"/>